<organism evidence="7 8">
    <name type="scientific">Bipolaricaulis sibiricus</name>
    <dbReference type="NCBI Taxonomy" id="2501609"/>
    <lineage>
        <taxon>Bacteria</taxon>
        <taxon>Candidatus Bipolaricaulota</taxon>
        <taxon>Candidatus Bipolaricaulia</taxon>
        <taxon>Candidatus Bipolaricaulales</taxon>
        <taxon>Candidatus Bipolaricaulaceae</taxon>
        <taxon>Candidatus Bipolaricaulis</taxon>
    </lineage>
</organism>
<dbReference type="Proteomes" id="UP000287233">
    <property type="component" value="Chromosome"/>
</dbReference>
<proteinExistence type="predicted"/>
<evidence type="ECO:0000313" key="8">
    <source>
        <dbReference type="Proteomes" id="UP000287233"/>
    </source>
</evidence>
<feature type="transmembrane region" description="Helical" evidence="6">
    <location>
        <begin position="184"/>
        <end position="207"/>
    </location>
</feature>
<dbReference type="PANTHER" id="PTHR43370:SF1">
    <property type="entry name" value="GUANOSINE ABC TRANSPORTER PERMEASE PROTEIN NUPQ"/>
    <property type="match status" value="1"/>
</dbReference>
<feature type="transmembrane region" description="Helical" evidence="6">
    <location>
        <begin position="62"/>
        <end position="85"/>
    </location>
</feature>
<reference evidence="8" key="1">
    <citation type="submission" date="2018-12" db="EMBL/GenBank/DDBJ databases">
        <title>Complete genome sequence of an uncultured bacterium of the candidate phylum Bipolaricaulota.</title>
        <authorList>
            <person name="Kadnikov V.V."/>
            <person name="Mardanov A.V."/>
            <person name="Beletsky A.V."/>
            <person name="Frank Y.A."/>
            <person name="Karnachuk O.V."/>
            <person name="Ravin N.V."/>
        </authorList>
    </citation>
    <scope>NUCLEOTIDE SEQUENCE [LARGE SCALE GENOMIC DNA]</scope>
</reference>
<keyword evidence="5 6" id="KW-0472">Membrane</keyword>
<dbReference type="PANTHER" id="PTHR43370">
    <property type="entry name" value="SUGAR ABC TRANSPORTER INTEGRAL MEMBRANE PROTEIN-RELATED"/>
    <property type="match status" value="1"/>
</dbReference>
<feature type="transmembrane region" description="Helical" evidence="6">
    <location>
        <begin position="267"/>
        <end position="286"/>
    </location>
</feature>
<sequence length="297" mass="31133">MNWSYVLDLLRISLHAMVPITLTAVGEIIGETAGLFNIGLEGILLISAFVGALGAKAGGPIVGLLVGMGVGMAIGLVFSIICAYWKGTQMIAGIGINLFALGFVAFGLIKLGAPGFHAVPAEAQLLKLRTPMGALSPLIFLAIALPFVAYWFLKRTRAGLILKAVGENPEAADVAGINVNLTRLLATTFGGALAGLAGAFMSVAWFGSVTKEISAGRGFIALATVVFSGLNPLLALVGGFIFGFFQSLATWIKTLPVKTIPWQFVDMLPYIVTLLVVSGVVGRVRFPKALGVPYKRE</sequence>
<feature type="transmembrane region" description="Helical" evidence="6">
    <location>
        <begin position="134"/>
        <end position="153"/>
    </location>
</feature>
<protein>
    <recommendedName>
        <fullName evidence="9">ABC transporter permease</fullName>
    </recommendedName>
</protein>
<dbReference type="GO" id="GO:0022857">
    <property type="term" value="F:transmembrane transporter activity"/>
    <property type="evidence" value="ECO:0007669"/>
    <property type="project" value="InterPro"/>
</dbReference>
<feature type="transmembrane region" description="Helical" evidence="6">
    <location>
        <begin position="35"/>
        <end position="55"/>
    </location>
</feature>
<keyword evidence="2" id="KW-1003">Cell membrane</keyword>
<evidence type="ECO:0000256" key="2">
    <source>
        <dbReference type="ARBA" id="ARBA00022475"/>
    </source>
</evidence>
<evidence type="ECO:0000256" key="3">
    <source>
        <dbReference type="ARBA" id="ARBA00022692"/>
    </source>
</evidence>
<dbReference type="Pfam" id="PF02653">
    <property type="entry name" value="BPD_transp_2"/>
    <property type="match status" value="1"/>
</dbReference>
<evidence type="ECO:0000256" key="1">
    <source>
        <dbReference type="ARBA" id="ARBA00004651"/>
    </source>
</evidence>
<evidence type="ECO:0000256" key="4">
    <source>
        <dbReference type="ARBA" id="ARBA00022989"/>
    </source>
</evidence>
<dbReference type="InterPro" id="IPR001851">
    <property type="entry name" value="ABC_transp_permease"/>
</dbReference>
<feature type="transmembrane region" description="Helical" evidence="6">
    <location>
        <begin position="12"/>
        <end position="29"/>
    </location>
</feature>
<comment type="subcellular location">
    <subcellularLocation>
        <location evidence="1">Cell membrane</location>
        <topology evidence="1">Multi-pass membrane protein</topology>
    </subcellularLocation>
</comment>
<dbReference type="CDD" id="cd06580">
    <property type="entry name" value="TM_PBP1_transp_TpRbsC_like"/>
    <property type="match status" value="1"/>
</dbReference>
<keyword evidence="3 6" id="KW-0812">Transmembrane</keyword>
<evidence type="ECO:0008006" key="9">
    <source>
        <dbReference type="Google" id="ProtNLM"/>
    </source>
</evidence>
<dbReference type="KEGG" id="bih:BIP78_1498"/>
<dbReference type="EMBL" id="CP034928">
    <property type="protein sequence ID" value="QAA77264.1"/>
    <property type="molecule type" value="Genomic_DNA"/>
</dbReference>
<dbReference type="GO" id="GO:0005886">
    <property type="term" value="C:plasma membrane"/>
    <property type="evidence" value="ECO:0007669"/>
    <property type="project" value="UniProtKB-SubCell"/>
</dbReference>
<feature type="transmembrane region" description="Helical" evidence="6">
    <location>
        <begin position="219"/>
        <end position="247"/>
    </location>
</feature>
<keyword evidence="4 6" id="KW-1133">Transmembrane helix</keyword>
<evidence type="ECO:0000313" key="7">
    <source>
        <dbReference type="EMBL" id="QAA77264.1"/>
    </source>
</evidence>
<evidence type="ECO:0000256" key="5">
    <source>
        <dbReference type="ARBA" id="ARBA00023136"/>
    </source>
</evidence>
<feature type="transmembrane region" description="Helical" evidence="6">
    <location>
        <begin position="91"/>
        <end position="113"/>
    </location>
</feature>
<dbReference type="AlphaFoldDB" id="A0A410FW75"/>
<accession>A0A410FW75</accession>
<gene>
    <name evidence="7" type="ORF">BIP78_1498</name>
</gene>
<evidence type="ECO:0000256" key="6">
    <source>
        <dbReference type="SAM" id="Phobius"/>
    </source>
</evidence>
<name>A0A410FW75_BIPS1</name>